<keyword evidence="3" id="KW-0378">Hydrolase</keyword>
<dbReference type="PANTHER" id="PTHR35333">
    <property type="entry name" value="BETA-LACTAMASE"/>
    <property type="match status" value="1"/>
</dbReference>
<evidence type="ECO:0000256" key="1">
    <source>
        <dbReference type="SAM" id="Phobius"/>
    </source>
</evidence>
<evidence type="ECO:0000313" key="4">
    <source>
        <dbReference type="Proteomes" id="UP001154312"/>
    </source>
</evidence>
<keyword evidence="1" id="KW-1133">Transmembrane helix</keyword>
<dbReference type="Pfam" id="PF13354">
    <property type="entry name" value="Beta-lactamase2"/>
    <property type="match status" value="1"/>
</dbReference>
<dbReference type="Proteomes" id="UP001154312">
    <property type="component" value="Unassembled WGS sequence"/>
</dbReference>
<reference evidence="3" key="1">
    <citation type="submission" date="2022-02" db="EMBL/GenBank/DDBJ databases">
        <authorList>
            <person name="Leng L."/>
        </authorList>
    </citation>
    <scope>NUCLEOTIDE SEQUENCE</scope>
    <source>
        <strain evidence="3">JI</strain>
    </source>
</reference>
<dbReference type="InterPro" id="IPR045155">
    <property type="entry name" value="Beta-lactam_cat"/>
</dbReference>
<dbReference type="PANTHER" id="PTHR35333:SF3">
    <property type="entry name" value="BETA-LACTAMASE-TYPE TRANSPEPTIDASE FOLD CONTAINING PROTEIN"/>
    <property type="match status" value="1"/>
</dbReference>
<feature type="transmembrane region" description="Helical" evidence="1">
    <location>
        <begin position="20"/>
        <end position="41"/>
    </location>
</feature>
<protein>
    <submittedName>
        <fullName evidence="3">Class A beta-lactamase-related serine hydrolase</fullName>
    </submittedName>
</protein>
<feature type="domain" description="Beta-lactamase class A catalytic" evidence="2">
    <location>
        <begin position="99"/>
        <end position="300"/>
    </location>
</feature>
<dbReference type="RefSeq" id="WP_277444903.1">
    <property type="nucleotide sequence ID" value="NZ_JAKOAV010000031.1"/>
</dbReference>
<dbReference type="GO" id="GO:0030655">
    <property type="term" value="P:beta-lactam antibiotic catabolic process"/>
    <property type="evidence" value="ECO:0007669"/>
    <property type="project" value="InterPro"/>
</dbReference>
<dbReference type="EMBL" id="JAKOAV010000031">
    <property type="protein sequence ID" value="MDF9409438.1"/>
    <property type="molecule type" value="Genomic_DNA"/>
</dbReference>
<evidence type="ECO:0000259" key="2">
    <source>
        <dbReference type="Pfam" id="PF13354"/>
    </source>
</evidence>
<comment type="caution">
    <text evidence="3">The sequence shown here is derived from an EMBL/GenBank/DDBJ whole genome shotgun (WGS) entry which is preliminary data.</text>
</comment>
<evidence type="ECO:0000313" key="3">
    <source>
        <dbReference type="EMBL" id="MDF9409438.1"/>
    </source>
</evidence>
<keyword evidence="1" id="KW-0812">Transmembrane</keyword>
<name>A0A9X4H590_9FIRM</name>
<gene>
    <name evidence="3" type="ORF">L7E55_13915</name>
</gene>
<dbReference type="GO" id="GO:0008800">
    <property type="term" value="F:beta-lactamase activity"/>
    <property type="evidence" value="ECO:0007669"/>
    <property type="project" value="InterPro"/>
</dbReference>
<dbReference type="InterPro" id="IPR012338">
    <property type="entry name" value="Beta-lactam/transpept-like"/>
</dbReference>
<sequence length="324" mass="36287">MNIDFYGGRLGRRRKKNKSILIKIKYFLIFLLAISLLVSLFEKNEFNIISNISGIIKKKENSKVTIYPLEESSKSSRSSSIFNINDELKKTLASDNVSWCFLDLKTGEKIGNNIDREMQVASLSKLSVLYTVMLQIKENKIDWENKIAFTSDDYITGSGVLQETIDEGDSYSIRELCRLLLEKSDNIAYRMLMRTVGQDVVKEKLNSEGMSIRFEDGNYMSANSVALLLRDIWELILSGKNDFAEVLGWMASSSYRDGIPAALSDNDYLVANKEGNISGSVLADSGVILTSHPYILVVITNGMDDDEGYGIIHSIAEAFSKKAS</sequence>
<organism evidence="3 4">
    <name type="scientific">Pelotomaculum isophthalicicum JI</name>
    <dbReference type="NCBI Taxonomy" id="947010"/>
    <lineage>
        <taxon>Bacteria</taxon>
        <taxon>Bacillati</taxon>
        <taxon>Bacillota</taxon>
        <taxon>Clostridia</taxon>
        <taxon>Eubacteriales</taxon>
        <taxon>Desulfotomaculaceae</taxon>
        <taxon>Pelotomaculum</taxon>
    </lineage>
</organism>
<accession>A0A9X4H590</accession>
<dbReference type="Gene3D" id="3.40.710.10">
    <property type="entry name" value="DD-peptidase/beta-lactamase superfamily"/>
    <property type="match status" value="1"/>
</dbReference>
<proteinExistence type="predicted"/>
<dbReference type="AlphaFoldDB" id="A0A9X4H590"/>
<dbReference type="SUPFAM" id="SSF56601">
    <property type="entry name" value="beta-lactamase/transpeptidase-like"/>
    <property type="match status" value="1"/>
</dbReference>
<dbReference type="GO" id="GO:0046677">
    <property type="term" value="P:response to antibiotic"/>
    <property type="evidence" value="ECO:0007669"/>
    <property type="project" value="InterPro"/>
</dbReference>
<keyword evidence="4" id="KW-1185">Reference proteome</keyword>
<dbReference type="InterPro" id="IPR000871">
    <property type="entry name" value="Beta-lactam_class-A"/>
</dbReference>
<keyword evidence="1" id="KW-0472">Membrane</keyword>